<name>A0A1S8WR91_OPIVI</name>
<gene>
    <name evidence="1" type="ORF">X801_07153</name>
</gene>
<sequence length="126" mass="13708">MVDKLSEYLRTVRNTAGSLTPLLNDAHHPARPETREQLVDDSSAQNIVPYLSSVAALFGREQLKVSAHYALLCSHWMNNLSIGSTQNTSNYIAVGGDDASIFEKNVRDNIFLGKNGALGYVVTVSA</sequence>
<proteinExistence type="predicted"/>
<feature type="non-terminal residue" evidence="1">
    <location>
        <position position="126"/>
    </location>
</feature>
<reference evidence="1 2" key="1">
    <citation type="submission" date="2015-03" db="EMBL/GenBank/DDBJ databases">
        <title>Draft genome of the nematode, Opisthorchis viverrini.</title>
        <authorList>
            <person name="Mitreva M."/>
        </authorList>
    </citation>
    <scope>NUCLEOTIDE SEQUENCE [LARGE SCALE GENOMIC DNA]</scope>
    <source>
        <strain evidence="1">Khon Kaen</strain>
    </source>
</reference>
<organism evidence="1 2">
    <name type="scientific">Opisthorchis viverrini</name>
    <name type="common">Southeast Asian liver fluke</name>
    <dbReference type="NCBI Taxonomy" id="6198"/>
    <lineage>
        <taxon>Eukaryota</taxon>
        <taxon>Metazoa</taxon>
        <taxon>Spiralia</taxon>
        <taxon>Lophotrochozoa</taxon>
        <taxon>Platyhelminthes</taxon>
        <taxon>Trematoda</taxon>
        <taxon>Digenea</taxon>
        <taxon>Opisthorchiida</taxon>
        <taxon>Opisthorchiata</taxon>
        <taxon>Opisthorchiidae</taxon>
        <taxon>Opisthorchis</taxon>
    </lineage>
</organism>
<dbReference type="EMBL" id="KV896055">
    <property type="protein sequence ID" value="OON17016.1"/>
    <property type="molecule type" value="Genomic_DNA"/>
</dbReference>
<evidence type="ECO:0000313" key="1">
    <source>
        <dbReference type="EMBL" id="OON17016.1"/>
    </source>
</evidence>
<keyword evidence="2" id="KW-1185">Reference proteome</keyword>
<accession>A0A1S8WR91</accession>
<protein>
    <submittedName>
        <fullName evidence="1">Uncharacterized protein</fullName>
    </submittedName>
</protein>
<dbReference type="AlphaFoldDB" id="A0A1S8WR91"/>
<evidence type="ECO:0000313" key="2">
    <source>
        <dbReference type="Proteomes" id="UP000243686"/>
    </source>
</evidence>
<dbReference type="Proteomes" id="UP000243686">
    <property type="component" value="Unassembled WGS sequence"/>
</dbReference>